<evidence type="ECO:0000313" key="1">
    <source>
        <dbReference type="EMBL" id="KAH3897264.1"/>
    </source>
</evidence>
<dbReference type="Gene3D" id="1.10.1410.40">
    <property type="match status" value="1"/>
</dbReference>
<organism evidence="1 2">
    <name type="scientific">Dreissena polymorpha</name>
    <name type="common">Zebra mussel</name>
    <name type="synonym">Mytilus polymorpha</name>
    <dbReference type="NCBI Taxonomy" id="45954"/>
    <lineage>
        <taxon>Eukaryota</taxon>
        <taxon>Metazoa</taxon>
        <taxon>Spiralia</taxon>
        <taxon>Lophotrochozoa</taxon>
        <taxon>Mollusca</taxon>
        <taxon>Bivalvia</taxon>
        <taxon>Autobranchia</taxon>
        <taxon>Heteroconchia</taxon>
        <taxon>Euheterodonta</taxon>
        <taxon>Imparidentia</taxon>
        <taxon>Neoheterodontei</taxon>
        <taxon>Myida</taxon>
        <taxon>Dreissenoidea</taxon>
        <taxon>Dreissenidae</taxon>
        <taxon>Dreissena</taxon>
    </lineage>
</organism>
<dbReference type="EMBL" id="JAIWYP010000001">
    <property type="protein sequence ID" value="KAH3897264.1"/>
    <property type="molecule type" value="Genomic_DNA"/>
</dbReference>
<comment type="caution">
    <text evidence="1">The sequence shown here is derived from an EMBL/GenBank/DDBJ whole genome shotgun (WGS) entry which is preliminary data.</text>
</comment>
<accession>A0A9D4NNS8</accession>
<sequence length="232" mass="26792">MLNFLLLYDDITPPQQYLLLVIRNDKPEPETRLWQDTFVRKDSGQVLFSAERHKQNLENKARERGVTIKNGPSVSYISNWDIVHACHVRKPLPEIQHCLERCRGKHWPPVQLLEAAQVAPCFLVPAGHPDSDFKREEWRLSPNLIERMLMLSFNMTQIKLYIVLKLINISLFAKFVGASITSFHSKTTMYYIIENTHPSLWSEPYVSTSALFTSVTEMAAIGKVPALYHKRS</sequence>
<gene>
    <name evidence="1" type="ORF">DPMN_021451</name>
</gene>
<reference evidence="1" key="2">
    <citation type="submission" date="2020-11" db="EMBL/GenBank/DDBJ databases">
        <authorList>
            <person name="McCartney M.A."/>
            <person name="Auch B."/>
            <person name="Kono T."/>
            <person name="Mallez S."/>
            <person name="Becker A."/>
            <person name="Gohl D.M."/>
            <person name="Silverstein K.A.T."/>
            <person name="Koren S."/>
            <person name="Bechman K.B."/>
            <person name="Herman A."/>
            <person name="Abrahante J.E."/>
            <person name="Garbe J."/>
        </authorList>
    </citation>
    <scope>NUCLEOTIDE SEQUENCE</scope>
    <source>
        <strain evidence="1">Duluth1</strain>
        <tissue evidence="1">Whole animal</tissue>
    </source>
</reference>
<dbReference type="Proteomes" id="UP000828390">
    <property type="component" value="Unassembled WGS sequence"/>
</dbReference>
<evidence type="ECO:0000313" key="2">
    <source>
        <dbReference type="Proteomes" id="UP000828390"/>
    </source>
</evidence>
<proteinExistence type="predicted"/>
<name>A0A9D4NNS8_DREPO</name>
<keyword evidence="2" id="KW-1185">Reference proteome</keyword>
<protein>
    <submittedName>
        <fullName evidence="1">Uncharacterized protein</fullName>
    </submittedName>
</protein>
<dbReference type="AlphaFoldDB" id="A0A9D4NNS8"/>
<reference evidence="1" key="1">
    <citation type="journal article" date="2019" name="bioRxiv">
        <title>The Genome of the Zebra Mussel, Dreissena polymorpha: A Resource for Invasive Species Research.</title>
        <authorList>
            <person name="McCartney M.A."/>
            <person name="Auch B."/>
            <person name="Kono T."/>
            <person name="Mallez S."/>
            <person name="Zhang Y."/>
            <person name="Obille A."/>
            <person name="Becker A."/>
            <person name="Abrahante J.E."/>
            <person name="Garbe J."/>
            <person name="Badalamenti J.P."/>
            <person name="Herman A."/>
            <person name="Mangelson H."/>
            <person name="Liachko I."/>
            <person name="Sullivan S."/>
            <person name="Sone E.D."/>
            <person name="Koren S."/>
            <person name="Silverstein K.A.T."/>
            <person name="Beckman K.B."/>
            <person name="Gohl D.M."/>
        </authorList>
    </citation>
    <scope>NUCLEOTIDE SEQUENCE</scope>
    <source>
        <strain evidence="1">Duluth1</strain>
        <tissue evidence="1">Whole animal</tissue>
    </source>
</reference>